<feature type="domain" description="Tetrahaem cytochrome" evidence="9">
    <location>
        <begin position="34"/>
        <end position="108"/>
    </location>
</feature>
<feature type="signal peptide" evidence="8">
    <location>
        <begin position="1"/>
        <end position="25"/>
    </location>
</feature>
<evidence type="ECO:0000256" key="6">
    <source>
        <dbReference type="ARBA" id="ARBA00022982"/>
    </source>
</evidence>
<evidence type="ECO:0000259" key="9">
    <source>
        <dbReference type="Pfam" id="PF14537"/>
    </source>
</evidence>
<evidence type="ECO:0000256" key="3">
    <source>
        <dbReference type="ARBA" id="ARBA00022448"/>
    </source>
</evidence>
<dbReference type="OrthoDB" id="9156064at2"/>
<keyword evidence="6" id="KW-0249">Electron transport</keyword>
<dbReference type="SUPFAM" id="SSF48695">
    <property type="entry name" value="Multiheme cytochromes"/>
    <property type="match status" value="1"/>
</dbReference>
<evidence type="ECO:0000256" key="1">
    <source>
        <dbReference type="ARBA" id="ARBA00001926"/>
    </source>
</evidence>
<keyword evidence="7" id="KW-0408">Iron</keyword>
<dbReference type="InterPro" id="IPR012286">
    <property type="entry name" value="Tetrahaem_cytochrome"/>
</dbReference>
<evidence type="ECO:0000313" key="11">
    <source>
        <dbReference type="Proteomes" id="UP000266091"/>
    </source>
</evidence>
<dbReference type="Gene3D" id="1.10.1130.10">
    <property type="entry name" value="Flavocytochrome C3, Chain A"/>
    <property type="match status" value="1"/>
</dbReference>
<accession>A0A401LHL3</accession>
<keyword evidence="5" id="KW-0479">Metal-binding</keyword>
<dbReference type="GO" id="GO:0046872">
    <property type="term" value="F:metal ion binding"/>
    <property type="evidence" value="ECO:0007669"/>
    <property type="project" value="UniProtKB-KW"/>
</dbReference>
<feature type="chain" id="PRO_5030071285" description="Tetrahaem cytochrome domain-containing protein" evidence="8">
    <location>
        <begin position="26"/>
        <end position="118"/>
    </location>
</feature>
<keyword evidence="8" id="KW-0732">Signal</keyword>
<protein>
    <recommendedName>
        <fullName evidence="9">Tetrahaem cytochrome domain-containing protein</fullName>
    </recommendedName>
</protein>
<dbReference type="Pfam" id="PF14537">
    <property type="entry name" value="Cytochrom_c3_2"/>
    <property type="match status" value="1"/>
</dbReference>
<comment type="caution">
    <text evidence="10">The sequence shown here is derived from an EMBL/GenBank/DDBJ whole genome shotgun (WGS) entry which is preliminary data.</text>
</comment>
<gene>
    <name evidence="10" type="ORF">MESMUL_19300</name>
</gene>
<dbReference type="GO" id="GO:0030313">
    <property type="term" value="C:cell envelope"/>
    <property type="evidence" value="ECO:0007669"/>
    <property type="project" value="UniProtKB-SubCell"/>
</dbReference>
<evidence type="ECO:0000256" key="5">
    <source>
        <dbReference type="ARBA" id="ARBA00022723"/>
    </source>
</evidence>
<organism evidence="10 11">
    <name type="scientific">Mesosutterella multiformis</name>
    <dbReference type="NCBI Taxonomy" id="2259133"/>
    <lineage>
        <taxon>Bacteria</taxon>
        <taxon>Pseudomonadati</taxon>
        <taxon>Pseudomonadota</taxon>
        <taxon>Betaproteobacteria</taxon>
        <taxon>Burkholderiales</taxon>
        <taxon>Sutterellaceae</taxon>
        <taxon>Mesosutterella</taxon>
    </lineage>
</organism>
<dbReference type="AlphaFoldDB" id="A0A388SE77"/>
<keyword evidence="4" id="KW-0349">Heme</keyword>
<keyword evidence="11" id="KW-1185">Reference proteome</keyword>
<dbReference type="RefSeq" id="WP_022444121.1">
    <property type="nucleotide sequence ID" value="NZ_BGZJ01000002.1"/>
</dbReference>
<comment type="subcellular location">
    <subcellularLocation>
        <location evidence="2">Cell envelope</location>
    </subcellularLocation>
</comment>
<evidence type="ECO:0000256" key="4">
    <source>
        <dbReference type="ARBA" id="ARBA00022617"/>
    </source>
</evidence>
<evidence type="ECO:0000313" key="10">
    <source>
        <dbReference type="EMBL" id="GBO94576.1"/>
    </source>
</evidence>
<keyword evidence="3" id="KW-0813">Transport</keyword>
<reference evidence="10 11" key="1">
    <citation type="journal article" date="2018" name="Int. J. Syst. Evol. Microbiol.">
        <title>Mesosutterella multiformis gen. nov., sp. nov., a member of the family Sutterellaceae and Sutterella megalosphaeroides sp. nov., isolated from human faeces.</title>
        <authorList>
            <person name="Sakamoto M."/>
            <person name="Ikeyama N."/>
            <person name="Kunihiro T."/>
            <person name="Iino T."/>
            <person name="Yuki M."/>
            <person name="Ohkuma M."/>
        </authorList>
    </citation>
    <scope>NUCLEOTIDE SEQUENCE [LARGE SCALE GENOMIC DNA]</scope>
    <source>
        <strain evidence="10 11">4NBBH2</strain>
    </source>
</reference>
<comment type="cofactor">
    <cofactor evidence="1">
        <name>heme c</name>
        <dbReference type="ChEBI" id="CHEBI:61717"/>
    </cofactor>
</comment>
<evidence type="ECO:0000256" key="2">
    <source>
        <dbReference type="ARBA" id="ARBA00004196"/>
    </source>
</evidence>
<dbReference type="EMBL" id="BGZJ01000002">
    <property type="protein sequence ID" value="GBO94576.1"/>
    <property type="molecule type" value="Genomic_DNA"/>
</dbReference>
<name>A0A388SE77_9BURK</name>
<dbReference type="InterPro" id="IPR036280">
    <property type="entry name" value="Multihaem_cyt_sf"/>
</dbReference>
<sequence>MQIRFKAALAAAIGAMLLAAPSAFAQGVTIHGSHAGMKCETCHAGQTQKAAPSQKTCLKCHGSYEALAKKTAKPGEKFNPHDSHMGRIECTQCHSMHATSHYICRDCHAIPDRKFKGE</sequence>
<evidence type="ECO:0000256" key="8">
    <source>
        <dbReference type="SAM" id="SignalP"/>
    </source>
</evidence>
<proteinExistence type="predicted"/>
<accession>A0A388SE77</accession>
<evidence type="ECO:0000256" key="7">
    <source>
        <dbReference type="ARBA" id="ARBA00023004"/>
    </source>
</evidence>
<dbReference type="Proteomes" id="UP000266091">
    <property type="component" value="Unassembled WGS sequence"/>
</dbReference>